<keyword evidence="1" id="KW-0732">Signal</keyword>
<dbReference type="InterPro" id="IPR007487">
    <property type="entry name" value="ABC_transpt-TYRBP-like"/>
</dbReference>
<dbReference type="Proteomes" id="UP000262325">
    <property type="component" value="Unassembled WGS sequence"/>
</dbReference>
<evidence type="ECO:0008006" key="4">
    <source>
        <dbReference type="Google" id="ProtNLM"/>
    </source>
</evidence>
<dbReference type="PANTHER" id="PTHR35271:SF1">
    <property type="entry name" value="ABC TRANSPORTER, SUBSTRATE-BINDING LIPOPROTEIN"/>
    <property type="match status" value="1"/>
</dbReference>
<dbReference type="Gene3D" id="3.40.50.2300">
    <property type="match status" value="2"/>
</dbReference>
<feature type="chain" id="PRO_5017561646" description="ABC transporter substrate-binding protein" evidence="1">
    <location>
        <begin position="20"/>
        <end position="304"/>
    </location>
</feature>
<dbReference type="EMBL" id="DPPF01000094">
    <property type="protein sequence ID" value="HCW92996.1"/>
    <property type="molecule type" value="Genomic_DNA"/>
</dbReference>
<reference evidence="2 3" key="1">
    <citation type="journal article" date="2018" name="Nat. Biotechnol.">
        <title>A standardized bacterial taxonomy based on genome phylogeny substantially revises the tree of life.</title>
        <authorList>
            <person name="Parks D.H."/>
            <person name="Chuvochina M."/>
            <person name="Waite D.W."/>
            <person name="Rinke C."/>
            <person name="Skarshewski A."/>
            <person name="Chaumeil P.A."/>
            <person name="Hugenholtz P."/>
        </authorList>
    </citation>
    <scope>NUCLEOTIDE SEQUENCE [LARGE SCALE GENOMIC DNA]</scope>
    <source>
        <strain evidence="2">UBA8672</strain>
    </source>
</reference>
<evidence type="ECO:0000313" key="3">
    <source>
        <dbReference type="Proteomes" id="UP000262325"/>
    </source>
</evidence>
<organism evidence="2 3">
    <name type="scientific">Flexistipes sinusarabici</name>
    <dbReference type="NCBI Taxonomy" id="2352"/>
    <lineage>
        <taxon>Bacteria</taxon>
        <taxon>Pseudomonadati</taxon>
        <taxon>Deferribacterota</taxon>
        <taxon>Deferribacteres</taxon>
        <taxon>Deferribacterales</taxon>
        <taxon>Flexistipitaceae</taxon>
        <taxon>Flexistipes</taxon>
    </lineage>
</organism>
<accession>A0A3D5QAZ1</accession>
<feature type="signal peptide" evidence="1">
    <location>
        <begin position="1"/>
        <end position="19"/>
    </location>
</feature>
<dbReference type="PROSITE" id="PS51257">
    <property type="entry name" value="PROKAR_LIPOPROTEIN"/>
    <property type="match status" value="1"/>
</dbReference>
<sequence>MRICYTILIIFSFACFSYAAETKHIVILSWFNDGSAEDGFRDGIISRNIDARFYTFGSNSDMGVLEKQLAFIDKLPKDLIYANGLLAASALIKRFPETPIVFIVEDDPVKNDIIASKWRTMTNATGIDVSIPLLEELLELKAVRNFEVIYFLDGSQTNKSAEKFREMKRLGKYLKFDLFLIKDIKNIQKHMLKPFNKAKSAAYLAGSVSSETGTGIKKLNIPVMAEKPEMVVKGYGMIATVVDMYRAGRLLSDKAAAVLSGETASEIPVQTIRYFRLVVNLAEAERINEDVPLELLLTALDIIR</sequence>
<evidence type="ECO:0000313" key="2">
    <source>
        <dbReference type="EMBL" id="HCW92996.1"/>
    </source>
</evidence>
<dbReference type="AlphaFoldDB" id="A0A3D5QAZ1"/>
<gene>
    <name evidence="2" type="ORF">DHM44_04870</name>
</gene>
<protein>
    <recommendedName>
        <fullName evidence="4">ABC transporter substrate-binding protein</fullName>
    </recommendedName>
</protein>
<proteinExistence type="predicted"/>
<comment type="caution">
    <text evidence="2">The sequence shown here is derived from an EMBL/GenBank/DDBJ whole genome shotgun (WGS) entry which is preliminary data.</text>
</comment>
<name>A0A3D5QAZ1_FLESI</name>
<evidence type="ECO:0000256" key="1">
    <source>
        <dbReference type="SAM" id="SignalP"/>
    </source>
</evidence>
<dbReference type="Pfam" id="PF04392">
    <property type="entry name" value="ABC_sub_bind"/>
    <property type="match status" value="1"/>
</dbReference>
<dbReference type="PANTHER" id="PTHR35271">
    <property type="entry name" value="ABC TRANSPORTER, SUBSTRATE-BINDING LIPOPROTEIN-RELATED"/>
    <property type="match status" value="1"/>
</dbReference>